<evidence type="ECO:0000259" key="9">
    <source>
        <dbReference type="PROSITE" id="PS51278"/>
    </source>
</evidence>
<dbReference type="InterPro" id="IPR006426">
    <property type="entry name" value="Asn_synth_AEB"/>
</dbReference>
<dbReference type="PIRSF" id="PIRSF001589">
    <property type="entry name" value="Asn_synthetase_glu-h"/>
    <property type="match status" value="1"/>
</dbReference>
<sequence>MCGIAGEIRYGDRPADAEAVRRMLPCLASRGPDGHGLWTHGRVALGHRRLKIIDLSEAGAQPMTDDRLGLTVVFNGCVYNYRELRTELEKEGYAFFSGSDTEVILKAYHRWGADCVTRFLGMFAFAVVEHDSGTVTLARDRLGIKPLYLAESPGRLRFASTLPALLAAGGVDTTLDRVALQHYMTFHSVVPAPRTILAGVRKLPPATIRVIRADGTSTERVYWEASFERTLERADWAAAVRDKLRQAVERRMVADVPVGVLLSGGIDSSLIVALLAERGQAGLTTFSIGFEAAGGESGDEFEYSDIVAKHFQTTHHQIRIGHERFLPAVERTVGAMSEPMVSHDCIAFNLLSEDVAKHVKVVQSGQGADEIFAGYSWYPPLAGVPREQAVEAYAKEFFDRTHAELSRQLNPAWTVGEDLAREFVAESFGRPGATTAVDAALRLDSQVMLVDDPVKRVDNMTMAWGLEARVPFLDHELVELAAACPPELKLAHDGKGVLKEAARGLVPDAVIDRPKGYFPVPGIRHLEGPVLDMVRDALHAPAARERALFRPEYVSALLADPNTPRTTLGANQLWQLALLEMWLQTVLD</sequence>
<reference evidence="10" key="1">
    <citation type="submission" date="2021-01" db="EMBL/GenBank/DDBJ databases">
        <title>Whole genome shotgun sequence of Actinoplanes capillaceus NBRC 16408.</title>
        <authorList>
            <person name="Komaki H."/>
            <person name="Tamura T."/>
        </authorList>
    </citation>
    <scope>NUCLEOTIDE SEQUENCE [LARGE SCALE GENOMIC DNA]</scope>
    <source>
        <strain evidence="10">NBRC 16408</strain>
    </source>
</reference>
<comment type="catalytic activity">
    <reaction evidence="8">
        <text>L-aspartate + L-glutamine + ATP + H2O = L-asparagine + L-glutamate + AMP + diphosphate + H(+)</text>
        <dbReference type="Rhea" id="RHEA:12228"/>
        <dbReference type="ChEBI" id="CHEBI:15377"/>
        <dbReference type="ChEBI" id="CHEBI:15378"/>
        <dbReference type="ChEBI" id="CHEBI:29985"/>
        <dbReference type="ChEBI" id="CHEBI:29991"/>
        <dbReference type="ChEBI" id="CHEBI:30616"/>
        <dbReference type="ChEBI" id="CHEBI:33019"/>
        <dbReference type="ChEBI" id="CHEBI:58048"/>
        <dbReference type="ChEBI" id="CHEBI:58359"/>
        <dbReference type="ChEBI" id="CHEBI:456215"/>
        <dbReference type="EC" id="6.3.5.4"/>
    </reaction>
</comment>
<keyword evidence="7" id="KW-0315">Glutamine amidotransferase</keyword>
<gene>
    <name evidence="10" type="primary">asnB_3</name>
    <name evidence="10" type="ORF">Aca07nite_79280</name>
</gene>
<dbReference type="InterPro" id="IPR017932">
    <property type="entry name" value="GATase_2_dom"/>
</dbReference>
<evidence type="ECO:0000256" key="4">
    <source>
        <dbReference type="ARBA" id="ARBA00022741"/>
    </source>
</evidence>
<evidence type="ECO:0000256" key="1">
    <source>
        <dbReference type="ARBA" id="ARBA00005187"/>
    </source>
</evidence>
<evidence type="ECO:0000256" key="2">
    <source>
        <dbReference type="ARBA" id="ARBA00005752"/>
    </source>
</evidence>
<name>A0ABQ3WWI0_9ACTN</name>
<dbReference type="InterPro" id="IPR017535">
    <property type="entry name" value="Asparagine_synth"/>
</dbReference>
<dbReference type="Gene3D" id="3.40.50.620">
    <property type="entry name" value="HUPs"/>
    <property type="match status" value="1"/>
</dbReference>
<keyword evidence="5" id="KW-0067">ATP-binding</keyword>
<dbReference type="NCBIfam" id="TIGR03104">
    <property type="entry name" value="trio_amidotrans"/>
    <property type="match status" value="1"/>
</dbReference>
<dbReference type="Pfam" id="PF00733">
    <property type="entry name" value="Asn_synthase"/>
    <property type="match status" value="1"/>
</dbReference>
<evidence type="ECO:0000256" key="6">
    <source>
        <dbReference type="ARBA" id="ARBA00022888"/>
    </source>
</evidence>
<dbReference type="EMBL" id="BOMF01000155">
    <property type="protein sequence ID" value="GID50653.1"/>
    <property type="molecule type" value="Genomic_DNA"/>
</dbReference>
<dbReference type="InterPro" id="IPR033738">
    <property type="entry name" value="AsnB_N"/>
</dbReference>
<feature type="domain" description="Glutamine amidotransferase type-2" evidence="9">
    <location>
        <begin position="2"/>
        <end position="214"/>
    </location>
</feature>
<accession>A0ABQ3WWI0</accession>
<dbReference type="InterPro" id="IPR014729">
    <property type="entry name" value="Rossmann-like_a/b/a_fold"/>
</dbReference>
<dbReference type="InterPro" id="IPR029055">
    <property type="entry name" value="Ntn_hydrolases_N"/>
</dbReference>
<dbReference type="InterPro" id="IPR051786">
    <property type="entry name" value="ASN_synthetase/amidase"/>
</dbReference>
<dbReference type="SUPFAM" id="SSF52402">
    <property type="entry name" value="Adenine nucleotide alpha hydrolases-like"/>
    <property type="match status" value="1"/>
</dbReference>
<proteinExistence type="inferred from homology"/>
<comment type="similarity">
    <text evidence="2">Belongs to the asparagine synthetase family.</text>
</comment>
<dbReference type="PROSITE" id="PS51278">
    <property type="entry name" value="GATASE_TYPE_2"/>
    <property type="match status" value="1"/>
</dbReference>
<dbReference type="Gene3D" id="3.60.20.10">
    <property type="entry name" value="Glutamine Phosphoribosylpyrophosphate, subunit 1, domain 1"/>
    <property type="match status" value="1"/>
</dbReference>
<evidence type="ECO:0000313" key="10">
    <source>
        <dbReference type="EMBL" id="GID50653.1"/>
    </source>
</evidence>
<dbReference type="PANTHER" id="PTHR43284:SF1">
    <property type="entry name" value="ASPARAGINE SYNTHETASE"/>
    <property type="match status" value="1"/>
</dbReference>
<protein>
    <recommendedName>
        <fullName evidence="3">asparagine synthase (glutamine-hydrolyzing)</fullName>
        <ecNumber evidence="3">6.3.5.4</ecNumber>
    </recommendedName>
</protein>
<dbReference type="SUPFAM" id="SSF56235">
    <property type="entry name" value="N-terminal nucleophile aminohydrolases (Ntn hydrolases)"/>
    <property type="match status" value="1"/>
</dbReference>
<dbReference type="CDD" id="cd01991">
    <property type="entry name" value="Asn_synthase_B_C"/>
    <property type="match status" value="1"/>
</dbReference>
<dbReference type="Pfam" id="PF13537">
    <property type="entry name" value="GATase_7"/>
    <property type="match status" value="1"/>
</dbReference>
<keyword evidence="4" id="KW-0547">Nucleotide-binding</keyword>
<comment type="pathway">
    <text evidence="1">Amino-acid biosynthesis; L-asparagine biosynthesis; L-asparagine from L-aspartate (L-Gln route): step 1/1.</text>
</comment>
<dbReference type="NCBIfam" id="TIGR01536">
    <property type="entry name" value="asn_synth_AEB"/>
    <property type="match status" value="1"/>
</dbReference>
<evidence type="ECO:0000256" key="7">
    <source>
        <dbReference type="ARBA" id="ARBA00022962"/>
    </source>
</evidence>
<keyword evidence="6" id="KW-0028">Amino-acid biosynthesis</keyword>
<keyword evidence="6" id="KW-0061">Asparagine biosynthesis</keyword>
<dbReference type="PANTHER" id="PTHR43284">
    <property type="entry name" value="ASPARAGINE SYNTHETASE (GLUTAMINE-HYDROLYZING)"/>
    <property type="match status" value="1"/>
</dbReference>
<evidence type="ECO:0000256" key="8">
    <source>
        <dbReference type="ARBA" id="ARBA00048741"/>
    </source>
</evidence>
<comment type="caution">
    <text evidence="10">The sequence shown here is derived from an EMBL/GenBank/DDBJ whole genome shotgun (WGS) entry which is preliminary data.</text>
</comment>
<evidence type="ECO:0000256" key="3">
    <source>
        <dbReference type="ARBA" id="ARBA00012737"/>
    </source>
</evidence>
<dbReference type="RefSeq" id="WP_204300666.1">
    <property type="nucleotide sequence ID" value="NZ_BAAAGQ010000035.1"/>
</dbReference>
<dbReference type="CDD" id="cd00712">
    <property type="entry name" value="AsnB"/>
    <property type="match status" value="1"/>
</dbReference>
<dbReference type="InterPro" id="IPR001962">
    <property type="entry name" value="Asn_synthase"/>
</dbReference>
<organism evidence="10">
    <name type="scientific">Actinoplanes campanulatus</name>
    <dbReference type="NCBI Taxonomy" id="113559"/>
    <lineage>
        <taxon>Bacteria</taxon>
        <taxon>Bacillati</taxon>
        <taxon>Actinomycetota</taxon>
        <taxon>Actinomycetes</taxon>
        <taxon>Micromonosporales</taxon>
        <taxon>Micromonosporaceae</taxon>
        <taxon>Actinoplanes</taxon>
    </lineage>
</organism>
<dbReference type="EC" id="6.3.5.4" evidence="3"/>
<evidence type="ECO:0000256" key="5">
    <source>
        <dbReference type="ARBA" id="ARBA00022840"/>
    </source>
</evidence>